<feature type="compositionally biased region" description="Basic residues" evidence="1">
    <location>
        <begin position="1558"/>
        <end position="1567"/>
    </location>
</feature>
<keyword evidence="4" id="KW-1185">Reference proteome</keyword>
<dbReference type="PANTHER" id="PTHR14445">
    <property type="entry name" value="GRB10 INTERACTING GYF PROTEIN"/>
    <property type="match status" value="1"/>
</dbReference>
<feature type="region of interest" description="Disordered" evidence="1">
    <location>
        <begin position="1530"/>
        <end position="1567"/>
    </location>
</feature>
<sequence length="1597" mass="176934">MTDSMKFGPEWLRNMSAEPSVVGSNNMSAMVGNNAGGNNVGAMNSSTSGLSLHSIGGGSGGGSHSTVASRNLFPEYRYGREEMLSLFDRNCLLPQMLPSFKKLFVEKVQYPLALTPSSEEEIMNNQNSLGSSSRPAWLQRSAGGFGISSRGSSARVGATIGDRGRIRGKSGYHPIYQRPSAIYDDNSLSATPIKPDRNWNERNGIGDSSAVGIPPSCSGVPGIDWNGTPSSSPRKEFSSHNRNMENWRRNRTEDGSGDGPTAGNLVGMEVAGWRSGANQQRWGRSSSWRDEDAIQSGNIDNSTFVGNTAPNVQRSISSIGTIGNDRASTNAKMPGLISGIGSAMQGVVGRQIGSSKANQSQWLGNNLKTNVDGDDNLPEWAMENPSEMGGTFDASGAFHGESGESELYEQISKNTHSKKQDESENIPTLTEEPEKLCDVNDDGINSKTNCQKIVSQNQAEDSEQNVIEQAGSIDKVSKIADITFQQNAKNFNIEEVANREITLESTPTHKSASANLGDISERFQEVANEVEKLIDDDSGDASGVILKSSSTSSINISNNNRYDMPVQINTMVDEGHQQLQHQLDSGAATKVMLNECLPHKTLPFDEQLAMQHHIQQQHQHLSSVLPPHLVNVNPNDLWFYRDPQSNVQGPFSAIEMTEWYRAGYFNENLFVRRFADSRFRALGDLIKLCQGNMPFTHSHLLPTPMDLDNLQISLTSRKPAFNLPSFSLGEHQHHRASIVDELELKANVTAAANSLSAAVKGNNINISANTHNIDTSHMLTMRFQMLQDQYLQHQEYQILSELSKNECFQSLDAGQREAIVRSKVQMLVLPEYLSSFSGLSNSLAALNPTAGNQLYDAIAQHAKKDQEQQHQQMIFPSNVDQRPFLDANDFILNAQLMHQQQTQDQQKIASDQQETTNKLNELPSSDIDLLNEYNLRMLLRGPSTTTSSQINQQHQLSSVVKSNTGVDFMTNETQLLATQNLMPIWPQQPMNQPWPTIPKNAKVTLWDVATLEEEQNQQLLQQQQLKAASDRSVTTADHLKFEAASQNVNNPLKPDAEPEETSNHRQQTQQKAAPLISEDEIPNRKDKDASKQLQQNDLNFKQSSGKQQQSVNKTQIAVKLSDNKINDDERRREQTEEKRRLKEERKRQHQEDEKRPTYTTGSGNKMSSSHKVEQQSSLRPQSTSVAPWSLQSPSLNAVAPGLAEIQKAERRERRADLQRQQEQLDKQIRANAAAAAEANDALLKWQASPAPAQVMSLVDIQAEEAKRLANELIEQQRRQRDHEQHTHATSVSANNIGASGTLSNIWGNANKAWSSGSMVTNSTSSITSNAIIWDDAMVPPIASKCVSLSTSSASVLATVQQSTHKQLQAQSQSKTIAALPTTPRNLRKSQTMPLMQHQNVLSKNVKIQVQQMDKAKIVQNKSISKASPSGNEDKKSNPKSQHHFNNDSSLFHNKSTISEYESEFTIWCMKSLDNMSAKVDVPTFVTFLQDLEAPYEVKDYVRIYLGEGKDSSDFVKQFLERRSKYKSLQRAQNAHNDDMCKPAPAITPSNDNGDNKNKQKKIKKSKMTKMDARILGFSVTAAEGRINVGSRDYVDGP</sequence>
<dbReference type="Pfam" id="PF02213">
    <property type="entry name" value="GYF"/>
    <property type="match status" value="1"/>
</dbReference>
<dbReference type="InterPro" id="IPR035445">
    <property type="entry name" value="GYF-like_dom_sf"/>
</dbReference>
<feature type="region of interest" description="Disordered" evidence="1">
    <location>
        <begin position="1275"/>
        <end position="1295"/>
    </location>
</feature>
<dbReference type="Gene3D" id="3.30.1490.40">
    <property type="match status" value="1"/>
</dbReference>
<feature type="compositionally biased region" description="Basic and acidic residues" evidence="1">
    <location>
        <begin position="1121"/>
        <end position="1156"/>
    </location>
</feature>
<name>A0AAD4PQB3_9MUSC</name>
<evidence type="ECO:0000313" key="4">
    <source>
        <dbReference type="Proteomes" id="UP001200034"/>
    </source>
</evidence>
<dbReference type="Proteomes" id="UP001200034">
    <property type="component" value="Unassembled WGS sequence"/>
</dbReference>
<evidence type="ECO:0000256" key="1">
    <source>
        <dbReference type="SAM" id="MobiDB-lite"/>
    </source>
</evidence>
<organism evidence="3 4">
    <name type="scientific">Drosophila rubida</name>
    <dbReference type="NCBI Taxonomy" id="30044"/>
    <lineage>
        <taxon>Eukaryota</taxon>
        <taxon>Metazoa</taxon>
        <taxon>Ecdysozoa</taxon>
        <taxon>Arthropoda</taxon>
        <taxon>Hexapoda</taxon>
        <taxon>Insecta</taxon>
        <taxon>Pterygota</taxon>
        <taxon>Neoptera</taxon>
        <taxon>Endopterygota</taxon>
        <taxon>Diptera</taxon>
        <taxon>Brachycera</taxon>
        <taxon>Muscomorpha</taxon>
        <taxon>Ephydroidea</taxon>
        <taxon>Drosophilidae</taxon>
        <taxon>Drosophila</taxon>
    </lineage>
</organism>
<feature type="compositionally biased region" description="Basic and acidic residues" evidence="1">
    <location>
        <begin position="1275"/>
        <end position="1286"/>
    </location>
</feature>
<feature type="compositionally biased region" description="Basic and acidic residues" evidence="1">
    <location>
        <begin position="1081"/>
        <end position="1090"/>
    </location>
</feature>
<reference evidence="3" key="1">
    <citation type="journal article" date="2021" name="Mol. Ecol. Resour.">
        <title>Phylogenomic analyses of the genus Drosophila reveals genomic signals of climate adaptation.</title>
        <authorList>
            <person name="Li F."/>
            <person name="Rane R.V."/>
            <person name="Luria V."/>
            <person name="Xiong Z."/>
            <person name="Chen J."/>
            <person name="Li Z."/>
            <person name="Catullo R.A."/>
            <person name="Griffin P.C."/>
            <person name="Schiffer M."/>
            <person name="Pearce S."/>
            <person name="Lee S.F."/>
            <person name="McElroy K."/>
            <person name="Stocker A."/>
            <person name="Shirriffs J."/>
            <person name="Cockerell F."/>
            <person name="Coppin C."/>
            <person name="Sgro C.M."/>
            <person name="Karger A."/>
            <person name="Cain J.W."/>
            <person name="Weber J.A."/>
            <person name="Santpere G."/>
            <person name="Kirschner M.W."/>
            <person name="Hoffmann A.A."/>
            <person name="Oakeshott J.G."/>
            <person name="Zhang G."/>
        </authorList>
    </citation>
    <scope>NUCLEOTIDE SEQUENCE</scope>
    <source>
        <strain evidence="3">BGI-SZ-2011g</strain>
    </source>
</reference>
<evidence type="ECO:0000259" key="2">
    <source>
        <dbReference type="PROSITE" id="PS50829"/>
    </source>
</evidence>
<gene>
    <name evidence="3" type="ORF">KR093_001932</name>
</gene>
<dbReference type="EMBL" id="JAJJHW010000705">
    <property type="protein sequence ID" value="KAH8384334.1"/>
    <property type="molecule type" value="Genomic_DNA"/>
</dbReference>
<comment type="caution">
    <text evidence="3">The sequence shown here is derived from an EMBL/GenBank/DDBJ whole genome shotgun (WGS) entry which is preliminary data.</text>
</comment>
<feature type="compositionally biased region" description="Polar residues" evidence="1">
    <location>
        <begin position="1157"/>
        <end position="1192"/>
    </location>
</feature>
<proteinExistence type="predicted"/>
<protein>
    <recommendedName>
        <fullName evidence="2">GYF domain-containing protein</fullName>
    </recommendedName>
</protein>
<dbReference type="GO" id="GO:0005829">
    <property type="term" value="C:cytosol"/>
    <property type="evidence" value="ECO:0007669"/>
    <property type="project" value="TreeGrafter"/>
</dbReference>
<feature type="region of interest" description="Disordered" evidence="1">
    <location>
        <begin position="183"/>
        <end position="263"/>
    </location>
</feature>
<dbReference type="InterPro" id="IPR051640">
    <property type="entry name" value="GRB10-interact_GYF"/>
</dbReference>
<feature type="region of interest" description="Disordered" evidence="1">
    <location>
        <begin position="1041"/>
        <end position="1192"/>
    </location>
</feature>
<feature type="region of interest" description="Disordered" evidence="1">
    <location>
        <begin position="1418"/>
        <end position="1450"/>
    </location>
</feature>
<dbReference type="SMART" id="SM00444">
    <property type="entry name" value="GYF"/>
    <property type="match status" value="1"/>
</dbReference>
<accession>A0AAD4PQB3</accession>
<dbReference type="PROSITE" id="PS50829">
    <property type="entry name" value="GYF"/>
    <property type="match status" value="1"/>
</dbReference>
<evidence type="ECO:0000313" key="3">
    <source>
        <dbReference type="EMBL" id="KAH8384334.1"/>
    </source>
</evidence>
<dbReference type="SUPFAM" id="SSF55277">
    <property type="entry name" value="GYF domain"/>
    <property type="match status" value="1"/>
</dbReference>
<feature type="region of interest" description="Disordered" evidence="1">
    <location>
        <begin position="397"/>
        <end position="429"/>
    </location>
</feature>
<dbReference type="CDD" id="cd00072">
    <property type="entry name" value="GYF"/>
    <property type="match status" value="1"/>
</dbReference>
<dbReference type="InterPro" id="IPR003169">
    <property type="entry name" value="GYF"/>
</dbReference>
<feature type="compositionally biased region" description="Polar residues" evidence="1">
    <location>
        <begin position="1091"/>
        <end position="1115"/>
    </location>
</feature>
<feature type="compositionally biased region" description="Polar residues" evidence="1">
    <location>
        <begin position="1419"/>
        <end position="1430"/>
    </location>
</feature>
<feature type="domain" description="GYF" evidence="2">
    <location>
        <begin position="635"/>
        <end position="683"/>
    </location>
</feature>
<dbReference type="PANTHER" id="PTHR14445:SF36">
    <property type="entry name" value="FI03272P-RELATED"/>
    <property type="match status" value="1"/>
</dbReference>
<feature type="compositionally biased region" description="Basic and acidic residues" evidence="1">
    <location>
        <begin position="233"/>
        <end position="254"/>
    </location>
</feature>